<dbReference type="InterPro" id="IPR010921">
    <property type="entry name" value="Trp_repressor/repl_initiator"/>
</dbReference>
<protein>
    <submittedName>
        <fullName evidence="2">DNA-binding protein</fullName>
    </submittedName>
</protein>
<dbReference type="EMBL" id="HG966617">
    <property type="protein sequence ID" value="CDO60646.1"/>
    <property type="molecule type" value="Genomic_DNA"/>
</dbReference>
<dbReference type="InterPro" id="IPR013159">
    <property type="entry name" value="DnaA_C"/>
</dbReference>
<feature type="domain" description="Chromosomal replication initiator DnaA C-terminal" evidence="1">
    <location>
        <begin position="2"/>
        <end position="66"/>
    </location>
</feature>
<accession>X5MNZ4</accession>
<dbReference type="SUPFAM" id="SSF48295">
    <property type="entry name" value="TrpR-like"/>
    <property type="match status" value="1"/>
</dbReference>
<evidence type="ECO:0000259" key="1">
    <source>
        <dbReference type="SMART" id="SM00760"/>
    </source>
</evidence>
<dbReference type="PATRIC" id="fig|1458461.3.peg.2438"/>
<dbReference type="Gene3D" id="1.10.1750.10">
    <property type="match status" value="1"/>
</dbReference>
<dbReference type="KEGG" id="pect:BN1012_Phect2433"/>
<dbReference type="GO" id="GO:0006270">
    <property type="term" value="P:DNA replication initiation"/>
    <property type="evidence" value="ECO:0007669"/>
    <property type="project" value="InterPro"/>
</dbReference>
<dbReference type="Proteomes" id="UP000032160">
    <property type="component" value="Chromosome I"/>
</dbReference>
<proteinExistence type="predicted"/>
<sequence length="94" mass="10541">MRAFVSHQFNVSVDELVSAQRGSSAACHARQVAMYLTHVVFGVTLTSVGDEFGRDRSTVSHACRKVEWSRDDVVFDQLLSRLEWQLRAATGKEV</sequence>
<dbReference type="STRING" id="1458461.BN1012_Phect2433"/>
<dbReference type="SMART" id="SM00760">
    <property type="entry name" value="Bac_DnaA_C"/>
    <property type="match status" value="1"/>
</dbReference>
<reference evidence="2 3" key="1">
    <citation type="journal article" date="2014" name="Front. Genet.">
        <title>Genome and metabolic network of "Candidatus Phaeomarinobacter ectocarpi" Ec32, a new candidate genus of Alphaproteobacteria frequently associated with brown algae.</title>
        <authorList>
            <person name="Dittami S.M."/>
            <person name="Barbeyron T."/>
            <person name="Boyen C."/>
            <person name="Cambefort J."/>
            <person name="Collet G."/>
            <person name="Delage L."/>
            <person name="Gobet A."/>
            <person name="Groisillier A."/>
            <person name="Leblanc C."/>
            <person name="Michel G."/>
            <person name="Scornet D."/>
            <person name="Siegel A."/>
            <person name="Tapia J.E."/>
            <person name="Tonon T."/>
        </authorList>
    </citation>
    <scope>NUCLEOTIDE SEQUENCE [LARGE SCALE GENOMIC DNA]</scope>
    <source>
        <strain evidence="2 3">Ec32</strain>
    </source>
</reference>
<dbReference type="HOGENOM" id="CLU_155872_0_0_5"/>
<dbReference type="GO" id="GO:0043565">
    <property type="term" value="F:sequence-specific DNA binding"/>
    <property type="evidence" value="ECO:0007669"/>
    <property type="project" value="InterPro"/>
</dbReference>
<keyword evidence="3" id="KW-1185">Reference proteome</keyword>
<dbReference type="AlphaFoldDB" id="X5MNZ4"/>
<dbReference type="GO" id="GO:0005524">
    <property type="term" value="F:ATP binding"/>
    <property type="evidence" value="ECO:0007669"/>
    <property type="project" value="InterPro"/>
</dbReference>
<dbReference type="GO" id="GO:0006275">
    <property type="term" value="P:regulation of DNA replication"/>
    <property type="evidence" value="ECO:0007669"/>
    <property type="project" value="InterPro"/>
</dbReference>
<name>X5MNZ4_9HYPH</name>
<dbReference type="Pfam" id="PF08299">
    <property type="entry name" value="Bac_DnaA_C"/>
    <property type="match status" value="1"/>
</dbReference>
<evidence type="ECO:0000313" key="2">
    <source>
        <dbReference type="EMBL" id="CDO60646.1"/>
    </source>
</evidence>
<evidence type="ECO:0000313" key="3">
    <source>
        <dbReference type="Proteomes" id="UP000032160"/>
    </source>
</evidence>
<keyword evidence="2" id="KW-0238">DNA-binding</keyword>
<dbReference type="CDD" id="cd06571">
    <property type="entry name" value="Bac_DnaA_C"/>
    <property type="match status" value="1"/>
</dbReference>
<organism evidence="2 3">
    <name type="scientific">Candidatus Phaeomarinibacter ectocarpi</name>
    <dbReference type="NCBI Taxonomy" id="1458461"/>
    <lineage>
        <taxon>Bacteria</taxon>
        <taxon>Pseudomonadati</taxon>
        <taxon>Pseudomonadota</taxon>
        <taxon>Alphaproteobacteria</taxon>
        <taxon>Hyphomicrobiales</taxon>
        <taxon>Parvibaculaceae</taxon>
        <taxon>Candidatus Phaeomarinibacter</taxon>
    </lineage>
</organism>
<gene>
    <name evidence="2" type="ORF">BN1012_Phect2433</name>
</gene>